<dbReference type="EMBL" id="BAAAQM010000083">
    <property type="protein sequence ID" value="GAA2004675.1"/>
    <property type="molecule type" value="Genomic_DNA"/>
</dbReference>
<sequence length="303" mass="32753">MRSRIRPDRQLTVRMGATMFLLGLLYVAFAAALVVLLRSVVLIVVIVAGLMVAQYWFSDRIALAALRGRVVTPEQEPRLHAVVDRLCALADLPKPRVAVAELDLPNAFATGRNAEHAVVCVTRRTLDLLDDRELEGVLAHELAHVAHRDVAVITVASFLGVVAGLLMRTTVFSQAFGRRRDQGTAAVLAAVTLVSALVYAISFLLIRALSRYRELAADRDGALLTANPSALASALMKITGDTARIPRRDLREVQAFNAFFIAPVGGRLAALFATHPALDVRLERLADLAVQIGGTTENPEGGR</sequence>
<evidence type="ECO:0000313" key="14">
    <source>
        <dbReference type="Proteomes" id="UP001499854"/>
    </source>
</evidence>
<comment type="subcellular location">
    <subcellularLocation>
        <location evidence="11">Cell membrane</location>
        <topology evidence="11">Multi-pass membrane protein</topology>
    </subcellularLocation>
</comment>
<reference evidence="13 14" key="1">
    <citation type="journal article" date="2019" name="Int. J. Syst. Evol. Microbiol.">
        <title>The Global Catalogue of Microorganisms (GCM) 10K type strain sequencing project: providing services to taxonomists for standard genome sequencing and annotation.</title>
        <authorList>
            <consortium name="The Broad Institute Genomics Platform"/>
            <consortium name="The Broad Institute Genome Sequencing Center for Infectious Disease"/>
            <person name="Wu L."/>
            <person name="Ma J."/>
        </authorList>
    </citation>
    <scope>NUCLEOTIDE SEQUENCE [LARGE SCALE GENOMIC DNA]</scope>
    <source>
        <strain evidence="13 14">JCM 16013</strain>
    </source>
</reference>
<evidence type="ECO:0000256" key="4">
    <source>
        <dbReference type="ARBA" id="ARBA00022692"/>
    </source>
</evidence>
<feature type="domain" description="Peptidase M48" evidence="12">
    <location>
        <begin position="73"/>
        <end position="287"/>
    </location>
</feature>
<evidence type="ECO:0000256" key="6">
    <source>
        <dbReference type="ARBA" id="ARBA00022801"/>
    </source>
</evidence>
<dbReference type="InterPro" id="IPR022919">
    <property type="entry name" value="Pept_M48_protease_HtpX"/>
</dbReference>
<evidence type="ECO:0000256" key="3">
    <source>
        <dbReference type="ARBA" id="ARBA00022670"/>
    </source>
</evidence>
<keyword evidence="7 11" id="KW-0862">Zinc</keyword>
<evidence type="ECO:0000256" key="2">
    <source>
        <dbReference type="ARBA" id="ARBA00022475"/>
    </source>
</evidence>
<gene>
    <name evidence="13" type="primary">htpX_4</name>
    <name evidence="11" type="synonym">htpX</name>
    <name evidence="13" type="ORF">GCM10009838_83610</name>
</gene>
<keyword evidence="2 11" id="KW-1003">Cell membrane</keyword>
<proteinExistence type="inferred from homology"/>
<evidence type="ECO:0000256" key="5">
    <source>
        <dbReference type="ARBA" id="ARBA00022723"/>
    </source>
</evidence>
<dbReference type="CDD" id="cd07327">
    <property type="entry name" value="M48B_HtpX_like"/>
    <property type="match status" value="1"/>
</dbReference>
<evidence type="ECO:0000313" key="13">
    <source>
        <dbReference type="EMBL" id="GAA2004675.1"/>
    </source>
</evidence>
<dbReference type="PANTHER" id="PTHR43221">
    <property type="entry name" value="PROTEASE HTPX"/>
    <property type="match status" value="1"/>
</dbReference>
<dbReference type="NCBIfam" id="NF002669">
    <property type="entry name" value="PRK02391.1"/>
    <property type="match status" value="1"/>
</dbReference>
<dbReference type="RefSeq" id="WP_344662782.1">
    <property type="nucleotide sequence ID" value="NZ_BAAAQM010000083.1"/>
</dbReference>
<comment type="similarity">
    <text evidence="1 11">Belongs to the peptidase M48B family.</text>
</comment>
<evidence type="ECO:0000256" key="9">
    <source>
        <dbReference type="ARBA" id="ARBA00023049"/>
    </source>
</evidence>
<dbReference type="Gene3D" id="3.30.2010.10">
    <property type="entry name" value="Metalloproteases ('zincins'), catalytic domain"/>
    <property type="match status" value="1"/>
</dbReference>
<dbReference type="InterPro" id="IPR001915">
    <property type="entry name" value="Peptidase_M48"/>
</dbReference>
<keyword evidence="6 11" id="KW-0378">Hydrolase</keyword>
<dbReference type="Pfam" id="PF01435">
    <property type="entry name" value="Peptidase_M48"/>
    <property type="match status" value="1"/>
</dbReference>
<evidence type="ECO:0000256" key="8">
    <source>
        <dbReference type="ARBA" id="ARBA00022989"/>
    </source>
</evidence>
<keyword evidence="8 11" id="KW-1133">Transmembrane helix</keyword>
<feature type="active site" evidence="11">
    <location>
        <position position="141"/>
    </location>
</feature>
<protein>
    <recommendedName>
        <fullName evidence="11">Protease HtpX homolog</fullName>
        <ecNumber evidence="11">3.4.24.-</ecNumber>
    </recommendedName>
</protein>
<comment type="cofactor">
    <cofactor evidence="11">
        <name>Zn(2+)</name>
        <dbReference type="ChEBI" id="CHEBI:29105"/>
    </cofactor>
    <text evidence="11">Binds 1 zinc ion per subunit.</text>
</comment>
<feature type="transmembrane region" description="Helical" evidence="11">
    <location>
        <begin position="40"/>
        <end position="57"/>
    </location>
</feature>
<keyword evidence="5 11" id="KW-0479">Metal-binding</keyword>
<feature type="binding site" evidence="11">
    <location>
        <position position="144"/>
    </location>
    <ligand>
        <name>Zn(2+)</name>
        <dbReference type="ChEBI" id="CHEBI:29105"/>
        <note>catalytic</note>
    </ligand>
</feature>
<name>A0ABN2TBZ5_9ACTN</name>
<evidence type="ECO:0000259" key="12">
    <source>
        <dbReference type="Pfam" id="PF01435"/>
    </source>
</evidence>
<dbReference type="HAMAP" id="MF_00188">
    <property type="entry name" value="Pept_M48_protease_HtpX"/>
    <property type="match status" value="1"/>
</dbReference>
<feature type="transmembrane region" description="Helical" evidence="11">
    <location>
        <begin position="183"/>
        <end position="206"/>
    </location>
</feature>
<keyword evidence="3 11" id="KW-0645">Protease</keyword>
<keyword evidence="10 11" id="KW-0472">Membrane</keyword>
<feature type="binding site" evidence="11">
    <location>
        <position position="140"/>
    </location>
    <ligand>
        <name>Zn(2+)</name>
        <dbReference type="ChEBI" id="CHEBI:29105"/>
        <note>catalytic</note>
    </ligand>
</feature>
<keyword evidence="14" id="KW-1185">Reference proteome</keyword>
<feature type="binding site" evidence="11">
    <location>
        <position position="214"/>
    </location>
    <ligand>
        <name>Zn(2+)</name>
        <dbReference type="ChEBI" id="CHEBI:29105"/>
        <note>catalytic</note>
    </ligand>
</feature>
<keyword evidence="4 11" id="KW-0812">Transmembrane</keyword>
<evidence type="ECO:0000256" key="7">
    <source>
        <dbReference type="ARBA" id="ARBA00022833"/>
    </source>
</evidence>
<evidence type="ECO:0000256" key="10">
    <source>
        <dbReference type="ARBA" id="ARBA00023136"/>
    </source>
</evidence>
<dbReference type="InterPro" id="IPR050083">
    <property type="entry name" value="HtpX_protease"/>
</dbReference>
<keyword evidence="9 11" id="KW-0482">Metalloprotease</keyword>
<evidence type="ECO:0000256" key="1">
    <source>
        <dbReference type="ARBA" id="ARBA00009779"/>
    </source>
</evidence>
<dbReference type="GO" id="GO:0008237">
    <property type="term" value="F:metallopeptidase activity"/>
    <property type="evidence" value="ECO:0007669"/>
    <property type="project" value="UniProtKB-KW"/>
</dbReference>
<dbReference type="PANTHER" id="PTHR43221:SF2">
    <property type="entry name" value="PROTEASE HTPX HOMOLOG"/>
    <property type="match status" value="1"/>
</dbReference>
<feature type="transmembrane region" description="Helical" evidence="11">
    <location>
        <begin position="12"/>
        <end position="34"/>
    </location>
</feature>
<accession>A0ABN2TBZ5</accession>
<dbReference type="EC" id="3.4.24.-" evidence="11"/>
<comment type="caution">
    <text evidence="13">The sequence shown here is derived from an EMBL/GenBank/DDBJ whole genome shotgun (WGS) entry which is preliminary data.</text>
</comment>
<feature type="transmembrane region" description="Helical" evidence="11">
    <location>
        <begin position="150"/>
        <end position="171"/>
    </location>
</feature>
<evidence type="ECO:0000256" key="11">
    <source>
        <dbReference type="HAMAP-Rule" id="MF_00188"/>
    </source>
</evidence>
<organism evidence="13 14">
    <name type="scientific">Catenulispora subtropica</name>
    <dbReference type="NCBI Taxonomy" id="450798"/>
    <lineage>
        <taxon>Bacteria</taxon>
        <taxon>Bacillati</taxon>
        <taxon>Actinomycetota</taxon>
        <taxon>Actinomycetes</taxon>
        <taxon>Catenulisporales</taxon>
        <taxon>Catenulisporaceae</taxon>
        <taxon>Catenulispora</taxon>
    </lineage>
</organism>
<dbReference type="Proteomes" id="UP001499854">
    <property type="component" value="Unassembled WGS sequence"/>
</dbReference>